<feature type="active site" description="Nucleophile" evidence="4">
    <location>
        <position position="47"/>
    </location>
</feature>
<dbReference type="GO" id="GO:0016787">
    <property type="term" value="F:hydrolase activity"/>
    <property type="evidence" value="ECO:0007669"/>
    <property type="project" value="UniProtKB-UniRule"/>
</dbReference>
<feature type="short sequence motif" description="DGA/G" evidence="4">
    <location>
        <begin position="200"/>
        <end position="202"/>
    </location>
</feature>
<dbReference type="InterPro" id="IPR050301">
    <property type="entry name" value="NTE"/>
</dbReference>
<reference evidence="6 7" key="1">
    <citation type="submission" date="2019-07" db="EMBL/GenBank/DDBJ databases">
        <title>Genomic Encyclopedia of Archaeal and Bacterial Type Strains, Phase II (KMG-II): from individual species to whole genera.</title>
        <authorList>
            <person name="Goeker M."/>
        </authorList>
    </citation>
    <scope>NUCLEOTIDE SEQUENCE [LARGE SCALE GENOMIC DNA]</scope>
    <source>
        <strain evidence="6 7">ATCC BAA-252</strain>
    </source>
</reference>
<comment type="caution">
    <text evidence="6">The sequence shown here is derived from an EMBL/GenBank/DDBJ whole genome shotgun (WGS) entry which is preliminary data.</text>
</comment>
<dbReference type="EMBL" id="VLLF01000006">
    <property type="protein sequence ID" value="TWI86071.1"/>
    <property type="molecule type" value="Genomic_DNA"/>
</dbReference>
<dbReference type="AlphaFoldDB" id="A0A562SXR7"/>
<protein>
    <submittedName>
        <fullName evidence="6">NTE family protein</fullName>
    </submittedName>
</protein>
<dbReference type="SUPFAM" id="SSF52151">
    <property type="entry name" value="FabD/lysophospholipase-like"/>
    <property type="match status" value="1"/>
</dbReference>
<dbReference type="OrthoDB" id="9807112at2"/>
<keyword evidence="1 4" id="KW-0378">Hydrolase</keyword>
<feature type="domain" description="PNPLA" evidence="5">
    <location>
        <begin position="13"/>
        <end position="213"/>
    </location>
</feature>
<organism evidence="6 7">
    <name type="scientific">Roseibium hamelinense</name>
    <dbReference type="NCBI Taxonomy" id="150831"/>
    <lineage>
        <taxon>Bacteria</taxon>
        <taxon>Pseudomonadati</taxon>
        <taxon>Pseudomonadota</taxon>
        <taxon>Alphaproteobacteria</taxon>
        <taxon>Hyphomicrobiales</taxon>
        <taxon>Stappiaceae</taxon>
        <taxon>Roseibium</taxon>
    </lineage>
</organism>
<feature type="short sequence motif" description="GXGXXG" evidence="4">
    <location>
        <begin position="17"/>
        <end position="22"/>
    </location>
</feature>
<accession>A0A562SXR7</accession>
<sequence>MARRPTIEKTVNLALQGGGAHGAFTWGVLDKLFEDDRIWIQSISGTSAGAMNAVVSAQGMYDDGAVGARKALRAFWKDVSDAGRMSPMKRTPIDLILGQWSLDYSPGYLMMDMLNRVASPYDTNLFNYNPLRSLVEKHVDFNQIGVEDDTFTLFISATDVETGRVRIFRRSELSVDVILASACLPFMFQAVEIDGRHYWDGGFMGNPVLSPFADHSPVDDIVIVQINPVVREGVPKSAREILNRVNEISFNASLLRDLRAIHEKNTLIDSGELDATRHRRMRVHMIEARKRMRPLGASSKLNTEWAFLEHLFDIGRDAAGTWLSNNYDALEKRETLNLDEMFANIGGKPVGVCPEL</sequence>
<evidence type="ECO:0000259" key="5">
    <source>
        <dbReference type="PROSITE" id="PS51635"/>
    </source>
</evidence>
<name>A0A562SXR7_9HYPH</name>
<keyword evidence="3 4" id="KW-0443">Lipid metabolism</keyword>
<evidence type="ECO:0000313" key="6">
    <source>
        <dbReference type="EMBL" id="TWI86071.1"/>
    </source>
</evidence>
<evidence type="ECO:0000256" key="4">
    <source>
        <dbReference type="PROSITE-ProRule" id="PRU01161"/>
    </source>
</evidence>
<evidence type="ECO:0000256" key="1">
    <source>
        <dbReference type="ARBA" id="ARBA00022801"/>
    </source>
</evidence>
<proteinExistence type="predicted"/>
<dbReference type="Proteomes" id="UP000320593">
    <property type="component" value="Unassembled WGS sequence"/>
</dbReference>
<dbReference type="RefSeq" id="WP_145344239.1">
    <property type="nucleotide sequence ID" value="NZ_SMLY01000083.1"/>
</dbReference>
<keyword evidence="2 4" id="KW-0442">Lipid degradation</keyword>
<feature type="short sequence motif" description="GXSXG" evidence="4">
    <location>
        <begin position="45"/>
        <end position="49"/>
    </location>
</feature>
<keyword evidence="7" id="KW-1185">Reference proteome</keyword>
<dbReference type="GO" id="GO:0016042">
    <property type="term" value="P:lipid catabolic process"/>
    <property type="evidence" value="ECO:0007669"/>
    <property type="project" value="UniProtKB-UniRule"/>
</dbReference>
<dbReference type="Pfam" id="PF01734">
    <property type="entry name" value="Patatin"/>
    <property type="match status" value="1"/>
</dbReference>
<evidence type="ECO:0000256" key="3">
    <source>
        <dbReference type="ARBA" id="ARBA00023098"/>
    </source>
</evidence>
<gene>
    <name evidence="6" type="ORF">JM93_02778</name>
</gene>
<dbReference type="InterPro" id="IPR016035">
    <property type="entry name" value="Acyl_Trfase/lysoPLipase"/>
</dbReference>
<evidence type="ECO:0000256" key="2">
    <source>
        <dbReference type="ARBA" id="ARBA00022963"/>
    </source>
</evidence>
<dbReference type="Gene3D" id="3.40.1090.10">
    <property type="entry name" value="Cytosolic phospholipase A2 catalytic domain"/>
    <property type="match status" value="2"/>
</dbReference>
<dbReference type="PANTHER" id="PTHR14226">
    <property type="entry name" value="NEUROPATHY TARGET ESTERASE/SWISS CHEESE D.MELANOGASTER"/>
    <property type="match status" value="1"/>
</dbReference>
<dbReference type="PANTHER" id="PTHR14226:SF78">
    <property type="entry name" value="SLR0060 PROTEIN"/>
    <property type="match status" value="1"/>
</dbReference>
<evidence type="ECO:0000313" key="7">
    <source>
        <dbReference type="Proteomes" id="UP000320593"/>
    </source>
</evidence>
<dbReference type="PROSITE" id="PS51635">
    <property type="entry name" value="PNPLA"/>
    <property type="match status" value="1"/>
</dbReference>
<dbReference type="InterPro" id="IPR002641">
    <property type="entry name" value="PNPLA_dom"/>
</dbReference>
<feature type="active site" description="Proton acceptor" evidence="4">
    <location>
        <position position="200"/>
    </location>
</feature>